<evidence type="ECO:0000313" key="3">
    <source>
        <dbReference type="Proteomes" id="UP001610861"/>
    </source>
</evidence>
<evidence type="ECO:0000313" key="2">
    <source>
        <dbReference type="EMBL" id="MFH8249135.1"/>
    </source>
</evidence>
<accession>A0ABW7Q332</accession>
<keyword evidence="3" id="KW-1185">Reference proteome</keyword>
<proteinExistence type="predicted"/>
<sequence>MIRHTVSFTLVHPAESADERRFLDDAQRILTSIEGVQDFVISRQVSPKSAHRFQFSMVFADSDAYAAYDAHAAHQDFVASRWVPEVADFQELDLVPWS</sequence>
<dbReference type="EMBL" id="JBIQWL010000001">
    <property type="protein sequence ID" value="MFH8249135.1"/>
    <property type="molecule type" value="Genomic_DNA"/>
</dbReference>
<gene>
    <name evidence="2" type="ORF">ACH3VR_02050</name>
</gene>
<name>A0ABW7Q332_9MICO</name>
<dbReference type="Proteomes" id="UP001610861">
    <property type="component" value="Unassembled WGS sequence"/>
</dbReference>
<organism evidence="2 3">
    <name type="scientific">Microbacterium alkaliflavum</name>
    <dbReference type="NCBI Taxonomy" id="3248839"/>
    <lineage>
        <taxon>Bacteria</taxon>
        <taxon>Bacillati</taxon>
        <taxon>Actinomycetota</taxon>
        <taxon>Actinomycetes</taxon>
        <taxon>Micrococcales</taxon>
        <taxon>Microbacteriaceae</taxon>
        <taxon>Microbacterium</taxon>
    </lineage>
</organism>
<dbReference type="Gene3D" id="3.30.70.100">
    <property type="match status" value="1"/>
</dbReference>
<dbReference type="Pfam" id="PF07876">
    <property type="entry name" value="Dabb"/>
    <property type="match status" value="1"/>
</dbReference>
<comment type="caution">
    <text evidence="2">The sequence shown here is derived from an EMBL/GenBank/DDBJ whole genome shotgun (WGS) entry which is preliminary data.</text>
</comment>
<reference evidence="2 3" key="1">
    <citation type="submission" date="2024-09" db="EMBL/GenBank/DDBJ databases">
        <authorList>
            <person name="Pan X."/>
        </authorList>
    </citation>
    <scope>NUCLEOTIDE SEQUENCE [LARGE SCALE GENOMIC DNA]</scope>
    <source>
        <strain evidence="2 3">B2969</strain>
    </source>
</reference>
<dbReference type="InterPro" id="IPR011008">
    <property type="entry name" value="Dimeric_a/b-barrel"/>
</dbReference>
<dbReference type="SUPFAM" id="SSF54909">
    <property type="entry name" value="Dimeric alpha+beta barrel"/>
    <property type="match status" value="1"/>
</dbReference>
<dbReference type="SMART" id="SM00886">
    <property type="entry name" value="Dabb"/>
    <property type="match status" value="1"/>
</dbReference>
<dbReference type="RefSeq" id="WP_396639082.1">
    <property type="nucleotide sequence ID" value="NZ_JBIQWL010000001.1"/>
</dbReference>
<dbReference type="PROSITE" id="PS51502">
    <property type="entry name" value="S_R_A_B_BARREL"/>
    <property type="match status" value="1"/>
</dbReference>
<protein>
    <submittedName>
        <fullName evidence="2">Dabb family protein</fullName>
    </submittedName>
</protein>
<feature type="domain" description="Stress-response A/B barrel" evidence="1">
    <location>
        <begin position="2"/>
        <end position="94"/>
    </location>
</feature>
<evidence type="ECO:0000259" key="1">
    <source>
        <dbReference type="PROSITE" id="PS51502"/>
    </source>
</evidence>
<dbReference type="InterPro" id="IPR013097">
    <property type="entry name" value="Dabb"/>
</dbReference>